<dbReference type="Gene3D" id="3.40.50.10330">
    <property type="entry name" value="Probable inorganic polyphosphate/atp-NAD kinase, domain 1"/>
    <property type="match status" value="1"/>
</dbReference>
<comment type="cofactor">
    <cofactor evidence="1">
        <name>Mg(2+)</name>
        <dbReference type="ChEBI" id="CHEBI:18420"/>
    </cofactor>
</comment>
<keyword evidence="3" id="KW-0808">Transferase</keyword>
<dbReference type="GO" id="GO:0005524">
    <property type="term" value="F:ATP binding"/>
    <property type="evidence" value="ECO:0007669"/>
    <property type="project" value="UniProtKB-KW"/>
</dbReference>
<dbReference type="Gene3D" id="2.60.200.40">
    <property type="match status" value="1"/>
</dbReference>
<comment type="caution">
    <text evidence="13">The sequence shown here is derived from an EMBL/GenBank/DDBJ whole genome shotgun (WGS) entry which is preliminary data.</text>
</comment>
<dbReference type="InterPro" id="IPR005218">
    <property type="entry name" value="Diacylglycerol/lipid_kinase"/>
</dbReference>
<protein>
    <submittedName>
        <fullName evidence="13">Sphingosine kinase</fullName>
    </submittedName>
</protein>
<dbReference type="InterPro" id="IPR016064">
    <property type="entry name" value="NAD/diacylglycerol_kinase_sf"/>
</dbReference>
<dbReference type="EMBL" id="NPEV01000012">
    <property type="protein sequence ID" value="RAI28075.1"/>
    <property type="molecule type" value="Genomic_DNA"/>
</dbReference>
<evidence type="ECO:0000256" key="4">
    <source>
        <dbReference type="ARBA" id="ARBA00022723"/>
    </source>
</evidence>
<evidence type="ECO:0000313" key="14">
    <source>
        <dbReference type="Proteomes" id="UP000249299"/>
    </source>
</evidence>
<name>A0A327JQY4_9HYPH</name>
<dbReference type="GO" id="GO:0005886">
    <property type="term" value="C:plasma membrane"/>
    <property type="evidence" value="ECO:0007669"/>
    <property type="project" value="TreeGrafter"/>
</dbReference>
<dbReference type="GO" id="GO:0016301">
    <property type="term" value="F:kinase activity"/>
    <property type="evidence" value="ECO:0007669"/>
    <property type="project" value="UniProtKB-KW"/>
</dbReference>
<dbReference type="InterPro" id="IPR001206">
    <property type="entry name" value="Diacylglycerol_kinase_cat_dom"/>
</dbReference>
<dbReference type="Pfam" id="PF00781">
    <property type="entry name" value="DAGK_cat"/>
    <property type="match status" value="1"/>
</dbReference>
<sequence>MRRTTMQRSAALRADWADGPLAPPRRRILLMANPTAGGFRAKVLEAVAAGLEAAGAEVEVRLTKRAGEIREVCADVTLAADTVVIGGGDGSLNEALRGLQTCPVRPKLAIIPFGTANVLAHELGLPFKADRIIAMIAAGRSKPLYYGLANGVPFVLMASIGFDADVVHHVPLDLKRQLGKLAYVWSALKRSFKRRPGPLTVTVGTETPRTCRLAVLTNSERYGGTFRLCPAAHATQPGLHLVMLTSDSPLALMRFGLALVMNRIAHAHGVITVPVETVTVTSEEPVACQIDGDPFGATPVTVTAAHDPARIIVP</sequence>
<dbReference type="InterPro" id="IPR017438">
    <property type="entry name" value="ATP-NAD_kinase_N"/>
</dbReference>
<dbReference type="OrthoDB" id="9815110at2"/>
<dbReference type="PANTHER" id="PTHR12358">
    <property type="entry name" value="SPHINGOSINE KINASE"/>
    <property type="match status" value="1"/>
</dbReference>
<evidence type="ECO:0000256" key="6">
    <source>
        <dbReference type="ARBA" id="ARBA00022777"/>
    </source>
</evidence>
<keyword evidence="6 13" id="KW-0418">Kinase</keyword>
<dbReference type="NCBIfam" id="TIGR00147">
    <property type="entry name" value="YegS/Rv2252/BmrU family lipid kinase"/>
    <property type="match status" value="1"/>
</dbReference>
<evidence type="ECO:0000256" key="11">
    <source>
        <dbReference type="ARBA" id="ARBA00023264"/>
    </source>
</evidence>
<keyword evidence="4" id="KW-0479">Metal-binding</keyword>
<dbReference type="AlphaFoldDB" id="A0A327JQY4"/>
<evidence type="ECO:0000256" key="9">
    <source>
        <dbReference type="ARBA" id="ARBA00023098"/>
    </source>
</evidence>
<evidence type="ECO:0000256" key="2">
    <source>
        <dbReference type="ARBA" id="ARBA00022516"/>
    </source>
</evidence>
<dbReference type="SUPFAM" id="SSF111331">
    <property type="entry name" value="NAD kinase/diacylglycerol kinase-like"/>
    <property type="match status" value="1"/>
</dbReference>
<dbReference type="PANTHER" id="PTHR12358:SF106">
    <property type="entry name" value="LIPID KINASE YEGS"/>
    <property type="match status" value="1"/>
</dbReference>
<dbReference type="InterPro" id="IPR050187">
    <property type="entry name" value="Lipid_Phosphate_FormReg"/>
</dbReference>
<dbReference type="Pfam" id="PF19279">
    <property type="entry name" value="YegS_C"/>
    <property type="match status" value="1"/>
</dbReference>
<proteinExistence type="predicted"/>
<keyword evidence="2" id="KW-0444">Lipid biosynthesis</keyword>
<evidence type="ECO:0000313" key="13">
    <source>
        <dbReference type="EMBL" id="RAI28075.1"/>
    </source>
</evidence>
<keyword evidence="8" id="KW-0460">Magnesium</keyword>
<dbReference type="InterPro" id="IPR045540">
    <property type="entry name" value="YegS/DAGK_C"/>
</dbReference>
<reference evidence="13 14" key="1">
    <citation type="submission" date="2017-07" db="EMBL/GenBank/DDBJ databases">
        <title>Draft Genome Sequences of Select Purple Nonsulfur Bacteria.</title>
        <authorList>
            <person name="Lasarre B."/>
            <person name="Mckinlay J.B."/>
        </authorList>
    </citation>
    <scope>NUCLEOTIDE SEQUENCE [LARGE SCALE GENOMIC DNA]</scope>
    <source>
        <strain evidence="13 14">DSM 11290</strain>
    </source>
</reference>
<dbReference type="SMART" id="SM00046">
    <property type="entry name" value="DAGKc"/>
    <property type="match status" value="1"/>
</dbReference>
<keyword evidence="11" id="KW-1208">Phospholipid metabolism</keyword>
<keyword evidence="9" id="KW-0443">Lipid metabolism</keyword>
<keyword evidence="10" id="KW-0594">Phospholipid biosynthesis</keyword>
<evidence type="ECO:0000259" key="12">
    <source>
        <dbReference type="PROSITE" id="PS50146"/>
    </source>
</evidence>
<dbReference type="Proteomes" id="UP000249299">
    <property type="component" value="Unassembled WGS sequence"/>
</dbReference>
<organism evidence="13 14">
    <name type="scientific">Rhodobium orientis</name>
    <dbReference type="NCBI Taxonomy" id="34017"/>
    <lineage>
        <taxon>Bacteria</taxon>
        <taxon>Pseudomonadati</taxon>
        <taxon>Pseudomonadota</taxon>
        <taxon>Alphaproteobacteria</taxon>
        <taxon>Hyphomicrobiales</taxon>
        <taxon>Rhodobiaceae</taxon>
        <taxon>Rhodobium</taxon>
    </lineage>
</organism>
<keyword evidence="7" id="KW-0067">ATP-binding</keyword>
<keyword evidence="14" id="KW-1185">Reference proteome</keyword>
<evidence type="ECO:0000256" key="7">
    <source>
        <dbReference type="ARBA" id="ARBA00022840"/>
    </source>
</evidence>
<accession>A0A327JQY4</accession>
<evidence type="ECO:0000256" key="1">
    <source>
        <dbReference type="ARBA" id="ARBA00001946"/>
    </source>
</evidence>
<dbReference type="GO" id="GO:0046872">
    <property type="term" value="F:metal ion binding"/>
    <property type="evidence" value="ECO:0007669"/>
    <property type="project" value="UniProtKB-KW"/>
</dbReference>
<evidence type="ECO:0000256" key="10">
    <source>
        <dbReference type="ARBA" id="ARBA00023209"/>
    </source>
</evidence>
<evidence type="ECO:0000256" key="5">
    <source>
        <dbReference type="ARBA" id="ARBA00022741"/>
    </source>
</evidence>
<evidence type="ECO:0000256" key="3">
    <source>
        <dbReference type="ARBA" id="ARBA00022679"/>
    </source>
</evidence>
<gene>
    <name evidence="13" type="ORF">CH339_08245</name>
</gene>
<keyword evidence="5" id="KW-0547">Nucleotide-binding</keyword>
<dbReference type="GO" id="GO:0008654">
    <property type="term" value="P:phospholipid biosynthetic process"/>
    <property type="evidence" value="ECO:0007669"/>
    <property type="project" value="UniProtKB-KW"/>
</dbReference>
<feature type="domain" description="DAGKc" evidence="12">
    <location>
        <begin position="23"/>
        <end position="153"/>
    </location>
</feature>
<dbReference type="PROSITE" id="PS50146">
    <property type="entry name" value="DAGK"/>
    <property type="match status" value="1"/>
</dbReference>
<evidence type="ECO:0000256" key="8">
    <source>
        <dbReference type="ARBA" id="ARBA00022842"/>
    </source>
</evidence>